<reference evidence="2" key="1">
    <citation type="journal article" date="2014" name="Int. J. Syst. Evol. Microbiol.">
        <title>Complete genome sequence of Corynebacterium casei LMG S-19264T (=DSM 44701T), isolated from a smear-ripened cheese.</title>
        <authorList>
            <consortium name="US DOE Joint Genome Institute (JGI-PGF)"/>
            <person name="Walter F."/>
            <person name="Albersmeier A."/>
            <person name="Kalinowski J."/>
            <person name="Ruckert C."/>
        </authorList>
    </citation>
    <scope>NUCLEOTIDE SEQUENCE</scope>
    <source>
        <strain evidence="2">CGMCC 1.12698</strain>
    </source>
</reference>
<organism evidence="2 3">
    <name type="scientific">Priestia taiwanensis</name>
    <dbReference type="NCBI Taxonomy" id="1347902"/>
    <lineage>
        <taxon>Bacteria</taxon>
        <taxon>Bacillati</taxon>
        <taxon>Bacillota</taxon>
        <taxon>Bacilli</taxon>
        <taxon>Bacillales</taxon>
        <taxon>Bacillaceae</taxon>
        <taxon>Priestia</taxon>
    </lineage>
</organism>
<dbReference type="Pfam" id="PF00561">
    <property type="entry name" value="Abhydrolase_1"/>
    <property type="match status" value="1"/>
</dbReference>
<proteinExistence type="predicted"/>
<dbReference type="PANTHER" id="PTHR43798:SF6">
    <property type="entry name" value="HYDROLASE, PUTATIVE (AFU_ORTHOLOGUE AFUA_4G13070)-RELATED"/>
    <property type="match status" value="1"/>
</dbReference>
<dbReference type="EMBL" id="BMFK01000001">
    <property type="protein sequence ID" value="GGE63875.1"/>
    <property type="molecule type" value="Genomic_DNA"/>
</dbReference>
<dbReference type="GO" id="GO:0016787">
    <property type="term" value="F:hydrolase activity"/>
    <property type="evidence" value="ECO:0007669"/>
    <property type="project" value="UniProtKB-KW"/>
</dbReference>
<evidence type="ECO:0000313" key="3">
    <source>
        <dbReference type="Proteomes" id="UP000605259"/>
    </source>
</evidence>
<comment type="caution">
    <text evidence="2">The sequence shown here is derived from an EMBL/GenBank/DDBJ whole genome shotgun (WGS) entry which is preliminary data.</text>
</comment>
<accession>A0A917ANL4</accession>
<sequence length="272" mass="31085">MEFKINDISINYEEIGTGKPIIMLHGFLLNHRVMTGCMEPILENQDGYRRIYIDLPGMGKSESADWIENADVMLDILIHFINTIIPHENFLLAGESYGGYLARGIIYRMANRIDGLLLLCPVIIAAMQQRTVPEHVCLVEDKGLLQKLPVEGAESFASLSVVQSKSIYKRYEKEILSGARLADAEFLERYRANGYAFSFNVDTLSEKFKKPMLFLMGKQDSVVGYKDAWNILENYPRASFVVLDKAGHNLQIEQEEVYQSLVYEWIQRTEVT</sequence>
<evidence type="ECO:0000313" key="2">
    <source>
        <dbReference type="EMBL" id="GGE63875.1"/>
    </source>
</evidence>
<name>A0A917ANL4_9BACI</name>
<evidence type="ECO:0000259" key="1">
    <source>
        <dbReference type="Pfam" id="PF00561"/>
    </source>
</evidence>
<protein>
    <submittedName>
        <fullName evidence="2">2-hydroxy-6-oxo-6-phenylhexa-2,4-dienoate hydrolase</fullName>
    </submittedName>
</protein>
<dbReference type="InterPro" id="IPR029058">
    <property type="entry name" value="AB_hydrolase_fold"/>
</dbReference>
<feature type="domain" description="AB hydrolase-1" evidence="1">
    <location>
        <begin position="19"/>
        <end position="253"/>
    </location>
</feature>
<dbReference type="InterPro" id="IPR000073">
    <property type="entry name" value="AB_hydrolase_1"/>
</dbReference>
<dbReference type="Proteomes" id="UP000605259">
    <property type="component" value="Unassembled WGS sequence"/>
</dbReference>
<keyword evidence="3" id="KW-1185">Reference proteome</keyword>
<dbReference type="AlphaFoldDB" id="A0A917ANL4"/>
<keyword evidence="2" id="KW-0378">Hydrolase</keyword>
<dbReference type="SUPFAM" id="SSF53474">
    <property type="entry name" value="alpha/beta-Hydrolases"/>
    <property type="match status" value="1"/>
</dbReference>
<reference evidence="2" key="2">
    <citation type="submission" date="2020-09" db="EMBL/GenBank/DDBJ databases">
        <authorList>
            <person name="Sun Q."/>
            <person name="Zhou Y."/>
        </authorList>
    </citation>
    <scope>NUCLEOTIDE SEQUENCE</scope>
    <source>
        <strain evidence="2">CGMCC 1.12698</strain>
    </source>
</reference>
<dbReference type="InterPro" id="IPR050266">
    <property type="entry name" value="AB_hydrolase_sf"/>
</dbReference>
<dbReference type="Gene3D" id="3.40.50.1820">
    <property type="entry name" value="alpha/beta hydrolase"/>
    <property type="match status" value="1"/>
</dbReference>
<dbReference type="PANTHER" id="PTHR43798">
    <property type="entry name" value="MONOACYLGLYCEROL LIPASE"/>
    <property type="match status" value="1"/>
</dbReference>
<dbReference type="RefSeq" id="WP_188387545.1">
    <property type="nucleotide sequence ID" value="NZ_BMFK01000001.1"/>
</dbReference>
<dbReference type="PRINTS" id="PR00111">
    <property type="entry name" value="ABHYDROLASE"/>
</dbReference>
<gene>
    <name evidence="2" type="ORF">GCM10007140_12650</name>
</gene>